<dbReference type="EMBL" id="CDMZ01000475">
    <property type="protein sequence ID" value="CUC09275.1"/>
    <property type="molecule type" value="Genomic_DNA"/>
</dbReference>
<evidence type="ECO:0000313" key="2">
    <source>
        <dbReference type="EMBL" id="CUC09275.1"/>
    </source>
</evidence>
<accession>A0A0K6S714</accession>
<feature type="region of interest" description="Disordered" evidence="1">
    <location>
        <begin position="110"/>
        <end position="205"/>
    </location>
</feature>
<name>A0A0K6S714_9ALVE</name>
<gene>
    <name evidence="2" type="ORF">Cvel_17712.t2</name>
</gene>
<feature type="compositionally biased region" description="Low complexity" evidence="1">
    <location>
        <begin position="196"/>
        <end position="205"/>
    </location>
</feature>
<protein>
    <submittedName>
        <fullName evidence="2">Uncharacterized protein</fullName>
    </submittedName>
</protein>
<organism evidence="2">
    <name type="scientific">Chromera velia CCMP2878</name>
    <dbReference type="NCBI Taxonomy" id="1169474"/>
    <lineage>
        <taxon>Eukaryota</taxon>
        <taxon>Sar</taxon>
        <taxon>Alveolata</taxon>
        <taxon>Colpodellida</taxon>
        <taxon>Chromeraceae</taxon>
        <taxon>Chromera</taxon>
    </lineage>
</organism>
<feature type="non-terminal residue" evidence="2">
    <location>
        <position position="1"/>
    </location>
</feature>
<feature type="compositionally biased region" description="Basic and acidic residues" evidence="1">
    <location>
        <begin position="114"/>
        <end position="124"/>
    </location>
</feature>
<reference evidence="2" key="1">
    <citation type="submission" date="2014-11" db="EMBL/GenBank/DDBJ databases">
        <title>Molecular phylogeny of cliff fern family Woodsiaceae with morphological implications.</title>
        <authorList>
            <person name="Shao Y.-Z."/>
            <person name="Wei R."/>
            <person name="Zhang X.-C."/>
        </authorList>
    </citation>
    <scope>NUCLEOTIDE SEQUENCE</scope>
</reference>
<proteinExistence type="predicted"/>
<sequence length="205" mass="22838">TGFGILTGLFQGSRGAFACSPDLGPPFAFAEELGLLSPFFWFRSFDRAEEQHLGLRHGMTTISLVKSTSRCVEGPPLTAPLQEGIVDMSEIDLMYDYIRGLPDEVRKEVRRRKPDSLDAAMKDAEEAEQLLSGGRKKDYGGQGRDGRSDSHPLEGQQFMQQQMIQVQQTQQLQQQQMDALGAQQQQTATDGGPIHQQQQQTPEQQ</sequence>
<feature type="compositionally biased region" description="Basic and acidic residues" evidence="1">
    <location>
        <begin position="135"/>
        <end position="152"/>
    </location>
</feature>
<evidence type="ECO:0000256" key="1">
    <source>
        <dbReference type="SAM" id="MobiDB-lite"/>
    </source>
</evidence>
<feature type="compositionally biased region" description="Low complexity" evidence="1">
    <location>
        <begin position="156"/>
        <end position="189"/>
    </location>
</feature>
<dbReference type="AlphaFoldDB" id="A0A0K6S714"/>